<evidence type="ECO:0000256" key="5">
    <source>
        <dbReference type="ARBA" id="ARBA00022737"/>
    </source>
</evidence>
<evidence type="ECO:0000256" key="1">
    <source>
        <dbReference type="ARBA" id="ARBA00004141"/>
    </source>
</evidence>
<accession>A0ABP1PQV5</accession>
<comment type="subcellular location">
    <subcellularLocation>
        <location evidence="1">Membrane</location>
        <topology evidence="1">Multi-pass membrane protein</topology>
    </subcellularLocation>
</comment>
<feature type="transmembrane region" description="Helical" evidence="11">
    <location>
        <begin position="1315"/>
        <end position="1335"/>
    </location>
</feature>
<dbReference type="InterPro" id="IPR003439">
    <property type="entry name" value="ABC_transporter-like_ATP-bd"/>
</dbReference>
<dbReference type="Pfam" id="PF00005">
    <property type="entry name" value="ABC_tran"/>
    <property type="match status" value="2"/>
</dbReference>
<evidence type="ECO:0000256" key="7">
    <source>
        <dbReference type="ARBA" id="ARBA00022840"/>
    </source>
</evidence>
<feature type="region of interest" description="Disordered" evidence="10">
    <location>
        <begin position="1"/>
        <end position="142"/>
    </location>
</feature>
<feature type="transmembrane region" description="Helical" evidence="11">
    <location>
        <begin position="553"/>
        <end position="577"/>
    </location>
</feature>
<keyword evidence="8 11" id="KW-1133">Transmembrane helix</keyword>
<organism evidence="13 14">
    <name type="scientific">Orchesella dallaii</name>
    <dbReference type="NCBI Taxonomy" id="48710"/>
    <lineage>
        <taxon>Eukaryota</taxon>
        <taxon>Metazoa</taxon>
        <taxon>Ecdysozoa</taxon>
        <taxon>Arthropoda</taxon>
        <taxon>Hexapoda</taxon>
        <taxon>Collembola</taxon>
        <taxon>Entomobryomorpha</taxon>
        <taxon>Entomobryoidea</taxon>
        <taxon>Orchesellidae</taxon>
        <taxon>Orchesellinae</taxon>
        <taxon>Orchesella</taxon>
    </lineage>
</organism>
<feature type="transmembrane region" description="Helical" evidence="11">
    <location>
        <begin position="1394"/>
        <end position="1416"/>
    </location>
</feature>
<evidence type="ECO:0000259" key="12">
    <source>
        <dbReference type="PROSITE" id="PS50893"/>
    </source>
</evidence>
<dbReference type="SUPFAM" id="SSF52540">
    <property type="entry name" value="P-loop containing nucleoside triphosphate hydrolases"/>
    <property type="match status" value="2"/>
</dbReference>
<keyword evidence="5" id="KW-0677">Repeat</keyword>
<dbReference type="InterPro" id="IPR027417">
    <property type="entry name" value="P-loop_NTPase"/>
</dbReference>
<name>A0ABP1PQV5_9HEXA</name>
<comment type="similarity">
    <text evidence="2">Belongs to the ABC transporter superfamily. ABCA family.</text>
</comment>
<reference evidence="13 14" key="1">
    <citation type="submission" date="2024-08" db="EMBL/GenBank/DDBJ databases">
        <authorList>
            <person name="Cucini C."/>
            <person name="Frati F."/>
        </authorList>
    </citation>
    <scope>NUCLEOTIDE SEQUENCE [LARGE SCALE GENOMIC DNA]</scope>
</reference>
<dbReference type="Pfam" id="PF12698">
    <property type="entry name" value="ABC2_membrane_3"/>
    <property type="match status" value="2"/>
</dbReference>
<feature type="transmembrane region" description="Helical" evidence="11">
    <location>
        <begin position="1462"/>
        <end position="1480"/>
    </location>
</feature>
<keyword evidence="6" id="KW-0547">Nucleotide-binding</keyword>
<evidence type="ECO:0000256" key="6">
    <source>
        <dbReference type="ARBA" id="ARBA00022741"/>
    </source>
</evidence>
<keyword evidence="7" id="KW-0067">ATP-binding</keyword>
<evidence type="ECO:0000256" key="10">
    <source>
        <dbReference type="SAM" id="MobiDB-lite"/>
    </source>
</evidence>
<keyword evidence="3" id="KW-0813">Transport</keyword>
<feature type="transmembrane region" description="Helical" evidence="11">
    <location>
        <begin position="1129"/>
        <end position="1150"/>
    </location>
</feature>
<feature type="transmembrane region" description="Helical" evidence="11">
    <location>
        <begin position="660"/>
        <end position="682"/>
    </location>
</feature>
<feature type="transmembrane region" description="Helical" evidence="11">
    <location>
        <begin position="1428"/>
        <end position="1450"/>
    </location>
</feature>
<feature type="transmembrane region" description="Helical" evidence="11">
    <location>
        <begin position="472"/>
        <end position="496"/>
    </location>
</feature>
<evidence type="ECO:0000256" key="3">
    <source>
        <dbReference type="ARBA" id="ARBA00022448"/>
    </source>
</evidence>
<dbReference type="Gene3D" id="3.40.50.300">
    <property type="entry name" value="P-loop containing nucleotide triphosphate hydrolases"/>
    <property type="match status" value="2"/>
</dbReference>
<feature type="transmembrane region" description="Helical" evidence="11">
    <location>
        <begin position="170"/>
        <end position="191"/>
    </location>
</feature>
<evidence type="ECO:0000256" key="11">
    <source>
        <dbReference type="SAM" id="Phobius"/>
    </source>
</evidence>
<sequence length="2016" mass="230182">MGNYFGKVGAEKGHENQPYPVDPTSIEDLIPINRDKNYSTELEFEYDYDPKRRVYTYSNKHRAPPPQPQEQHAAPQPEEKRAAPQAEERRVAPQPQEHRADTQELKEPVQESTSKDSFVDIGSHHSEPTGNEDEDEPLDEPQTPITRFTRFWRQFVVVFFSPIFPRHRSIFQIIVEVIVPGLVTFIIFAAFTSGISWKQVYYSKDDNTVYNFPELTMETAISKFTEKHADPAGSILMFYTPVNDFTTDIMRFTIENLQLDDFNLVHRNGRNARGVMGAQSKVELVERALFHQKETEGHGLPIGVTFDYDEKDIDDYTKLPYNVNYSIMSFDTSIHETLDNYPFVSPPKSKSWLSPYITSGFIGLQHSVEQAFIRNVLEKQKAAEKRDYKKTNKNRAFPEAEEEDLFAFLDEEDNGIIGTKANARSFIDPQTKTKVSNFPMFTQRIEHISDLPNIKLQMFTYANFSNASFRRFVTFAVTIGLVVAYTFMSFFIVRQIVKENISGIKDLLQMHGLPHYIHWASLFFHALFFRAITSFLVIVAFRTDFGYGSISTFASLDVLFLMIWIHQISLTFMNFFIATWFKSPFMTGLVSISTGILSFCLPETFYGMSLIDNTTNYGLMVIFPNWCLRHMIRTITDHESDEKGIHWFNIMAIDYAGNKLSVGGGMLMLMTTGMIYFILAAYRDMTSATKLFPPTSKWYEFKEREQQERAGRQHQAELKKAIAEGRATDFEKPAIYEDPDPEKKCFVHIRHVSKRFGKHKVVLDSISMDIMHKEITVILGHTGSGKTPLMAILAGMMMPSSGYAIIKGHDTNFESKGALQHVGLCTQRLVSFNLLTVREHIILCYRLRGYSQADCDRYCVNLLQMMNLWAVRTRIPGRIKVDEMRRLDIALALVGSPEILLLDEPTVGLDPMCRREIWNILVSLKKQHTIIVTSNLVDEAEYLADRVALIAHGQLICFGSLEFLRESYDTGYFLKLDHIPGAPPIDKNSVMTIVRKYLEPDSPAAFRKQTETEEVEWLELPPDQLKSFADICDDIGKRRANLSIKRLSIKRMTLSDIFIKVCSSVAAEGNPADLYVRRDSRAEIRTAVKTEIPELPEKAERNHSRYFHIIALLNKRRTVFQSLKISSSLLYSFLPLFVVVLVVFQAKLFILPYERNPNRMLTLQPYAKTRAEDNLRLFYNAANDYQAMIYAQHLESLLHPYGVKLEGHGSIIGKLYEVLESDPKQIGYIKEQHMMAFELRRMGKGEEDLSFDFMGYFASGALHSAPIAVNIMNNVFLHTVFKGSDGRRFTITANNNPMPHVVSSKFESSCGITCILLAIVMSFTIAFISHSCILFPMLERKSGMKHLQLMCGVHPLIYWIATYIVDAIIMFIVIIAIVIIFAADYYQTFSSSGVLVAIWIVCTLYLMWSGMMYVYFMSAVMPKRFNGYNCLALLHLFIGIIPMIVLTILPPKHGNTVFFRNLLLYFVPPYTISSALHNFFDVASKRNICKGINEYVQMVCDVASATSHKHFVHTGHYISERAQLAALAVQDVELAHCCNRVCLPSKSCYKAPSMFDPSSESWHSPALLTDTLALFFQGFVYCGLVIMTERRTIQSFIQRGIMKFLEFRNEKFSVPRKSRDVYQESLAVHVHSMYKGVAGSNDDVPEQKNLACVDLTKSTTTKMIMKDFCLEVKSGQCVAILGGGGAGKSCIANMIAGKVMPTTGNCHINDMSLTHKRKDYLACIGYCPQQNYLFEELTGTQMLGLMGCLRGVPEDLLNTHVQKWLSVFGLEEVADDKCKNYAHGLRQRLGVAMAFIGGPDIILLDEPTSGVDPSSRERLWAVIDHLTDEGHTILFTTYSSDEAFALAEKVAVVAEGNMQCVGNPEQLQNKYDRGHTLTFKLKHELLCTMELANVTMTLLREFKKLVEETFTHIDLLDEHDDRLLYFLRDARYTLGDILRRAHYLQTTYDFLVQSYDVSESDIEDIFIFMTKKYHELDKPRKSDRTILDIIKQASEPPFLKQQHEVTNYMRPVYIDE</sequence>
<evidence type="ECO:0000313" key="13">
    <source>
        <dbReference type="EMBL" id="CAL8071293.1"/>
    </source>
</evidence>
<feature type="domain" description="ABC transporter" evidence="12">
    <location>
        <begin position="1650"/>
        <end position="1880"/>
    </location>
</feature>
<dbReference type="InterPro" id="IPR026082">
    <property type="entry name" value="ABCA"/>
</dbReference>
<evidence type="ECO:0000313" key="14">
    <source>
        <dbReference type="Proteomes" id="UP001642540"/>
    </source>
</evidence>
<dbReference type="PROSITE" id="PS50893">
    <property type="entry name" value="ABC_TRANSPORTER_2"/>
    <property type="match status" value="2"/>
</dbReference>
<evidence type="ECO:0000256" key="9">
    <source>
        <dbReference type="ARBA" id="ARBA00023136"/>
    </source>
</evidence>
<feature type="transmembrane region" description="Helical" evidence="11">
    <location>
        <begin position="516"/>
        <end position="541"/>
    </location>
</feature>
<dbReference type="InterPro" id="IPR003593">
    <property type="entry name" value="AAA+_ATPase"/>
</dbReference>
<dbReference type="EMBL" id="CAXLJM020000005">
    <property type="protein sequence ID" value="CAL8071293.1"/>
    <property type="molecule type" value="Genomic_DNA"/>
</dbReference>
<keyword evidence="4 11" id="KW-0812">Transmembrane</keyword>
<feature type="compositionally biased region" description="Basic and acidic residues" evidence="10">
    <location>
        <begin position="77"/>
        <end position="127"/>
    </location>
</feature>
<dbReference type="PANTHER" id="PTHR19229:SF36">
    <property type="entry name" value="ATP-BINDING CASSETTE SUB-FAMILY A MEMBER 2"/>
    <property type="match status" value="1"/>
</dbReference>
<feature type="compositionally biased region" description="Acidic residues" evidence="10">
    <location>
        <begin position="130"/>
        <end position="139"/>
    </location>
</feature>
<evidence type="ECO:0000256" key="2">
    <source>
        <dbReference type="ARBA" id="ARBA00008869"/>
    </source>
</evidence>
<dbReference type="SMART" id="SM00382">
    <property type="entry name" value="AAA"/>
    <property type="match status" value="2"/>
</dbReference>
<gene>
    <name evidence="13" type="ORF">ODALV1_LOCUS1651</name>
</gene>
<protein>
    <recommendedName>
        <fullName evidence="12">ABC transporter domain-containing protein</fullName>
    </recommendedName>
</protein>
<evidence type="ECO:0000256" key="4">
    <source>
        <dbReference type="ARBA" id="ARBA00022692"/>
    </source>
</evidence>
<feature type="transmembrane region" description="Helical" evidence="11">
    <location>
        <begin position="1356"/>
        <end position="1382"/>
    </location>
</feature>
<feature type="transmembrane region" description="Helical" evidence="11">
    <location>
        <begin position="583"/>
        <end position="601"/>
    </location>
</feature>
<dbReference type="CDD" id="cd03263">
    <property type="entry name" value="ABC_subfamily_A"/>
    <property type="match status" value="1"/>
</dbReference>
<proteinExistence type="inferred from homology"/>
<evidence type="ECO:0000256" key="8">
    <source>
        <dbReference type="ARBA" id="ARBA00022989"/>
    </source>
</evidence>
<keyword evidence="14" id="KW-1185">Reference proteome</keyword>
<dbReference type="PANTHER" id="PTHR19229">
    <property type="entry name" value="ATP-BINDING CASSETTE TRANSPORTER SUBFAMILY A ABCA"/>
    <property type="match status" value="1"/>
</dbReference>
<dbReference type="InterPro" id="IPR013525">
    <property type="entry name" value="ABC2_TM"/>
</dbReference>
<comment type="caution">
    <text evidence="13">The sequence shown here is derived from an EMBL/GenBank/DDBJ whole genome shotgun (WGS) entry which is preliminary data.</text>
</comment>
<feature type="domain" description="ABC transporter" evidence="12">
    <location>
        <begin position="747"/>
        <end position="977"/>
    </location>
</feature>
<dbReference type="Proteomes" id="UP001642540">
    <property type="component" value="Unassembled WGS sequence"/>
</dbReference>
<keyword evidence="9 11" id="KW-0472">Membrane</keyword>